<protein>
    <submittedName>
        <fullName evidence="3">Uncharacterized protein</fullName>
    </submittedName>
</protein>
<name>A0AA39GRN9_SARSR</name>
<dbReference type="EMBL" id="JAPDFR010000001">
    <property type="protein sequence ID" value="KAK0392333.1"/>
    <property type="molecule type" value="Genomic_DNA"/>
</dbReference>
<keyword evidence="2" id="KW-0812">Transmembrane</keyword>
<feature type="region of interest" description="Disordered" evidence="1">
    <location>
        <begin position="217"/>
        <end position="244"/>
    </location>
</feature>
<keyword evidence="2" id="KW-1133">Transmembrane helix</keyword>
<proteinExistence type="predicted"/>
<dbReference type="AlphaFoldDB" id="A0AA39GRN9"/>
<comment type="caution">
    <text evidence="3">The sequence shown here is derived from an EMBL/GenBank/DDBJ whole genome shotgun (WGS) entry which is preliminary data.</text>
</comment>
<keyword evidence="2" id="KW-0472">Membrane</keyword>
<evidence type="ECO:0000256" key="2">
    <source>
        <dbReference type="SAM" id="Phobius"/>
    </source>
</evidence>
<organism evidence="3 4">
    <name type="scientific">Sarocladium strictum</name>
    <name type="common">Black bundle disease fungus</name>
    <name type="synonym">Acremonium strictum</name>
    <dbReference type="NCBI Taxonomy" id="5046"/>
    <lineage>
        <taxon>Eukaryota</taxon>
        <taxon>Fungi</taxon>
        <taxon>Dikarya</taxon>
        <taxon>Ascomycota</taxon>
        <taxon>Pezizomycotina</taxon>
        <taxon>Sordariomycetes</taxon>
        <taxon>Hypocreomycetidae</taxon>
        <taxon>Hypocreales</taxon>
        <taxon>Sarocladiaceae</taxon>
        <taxon>Sarocladium</taxon>
    </lineage>
</organism>
<evidence type="ECO:0000256" key="1">
    <source>
        <dbReference type="SAM" id="MobiDB-lite"/>
    </source>
</evidence>
<feature type="region of interest" description="Disordered" evidence="1">
    <location>
        <begin position="261"/>
        <end position="285"/>
    </location>
</feature>
<dbReference type="Proteomes" id="UP001175261">
    <property type="component" value="Unassembled WGS sequence"/>
</dbReference>
<accession>A0AA39GRN9</accession>
<feature type="transmembrane region" description="Helical" evidence="2">
    <location>
        <begin position="74"/>
        <end position="96"/>
    </location>
</feature>
<gene>
    <name evidence="3" type="ORF">NLU13_1829</name>
</gene>
<reference evidence="3" key="1">
    <citation type="submission" date="2022-10" db="EMBL/GenBank/DDBJ databases">
        <title>Determination and structural analysis of whole genome sequence of Sarocladium strictum F4-1.</title>
        <authorList>
            <person name="Hu L."/>
            <person name="Jiang Y."/>
        </authorList>
    </citation>
    <scope>NUCLEOTIDE SEQUENCE</scope>
    <source>
        <strain evidence="3">F4-1</strain>
    </source>
</reference>
<evidence type="ECO:0000313" key="3">
    <source>
        <dbReference type="EMBL" id="KAK0392333.1"/>
    </source>
</evidence>
<sequence>MVLVTKGNRNRIVHSGLFGLQQYPRKLPHGRHPDGISIIALAPQFLEEVSVAMSTFIMQSRSDLATGGGPSRTLIITLSTTIPGVIIVSVLGLAIYQCRRRRFSFLNRGITPIDDEEIESWRTERIEEKMAHSAQAVSARSHQPSMSASSIQKPPSILVYGRDTHFNSRPSMERSPGLGRTSVDVPAPVIAVAPNARLGLTDEMVQGDDAFVPRIKRQPSRLAKSQPPASPGKHQHKRSTNSHSSLHAAWYGYQEESQYAQTPVRHFSERQPQTPPPRGHRPNILAYPDSSIPPYSSHDEEVFHGGLSPRPMLHQSDIGRAIG</sequence>
<evidence type="ECO:0000313" key="4">
    <source>
        <dbReference type="Proteomes" id="UP001175261"/>
    </source>
</evidence>
<keyword evidence="4" id="KW-1185">Reference proteome</keyword>